<dbReference type="InterPro" id="IPR043556">
    <property type="entry name" value="StARD5/6"/>
</dbReference>
<sequence>MEGFSKDFGTGYGFSDGSQFSSNPTFSHEIDKVLRQVQELHDLDENEWSMRTYKKQYNVPAWKGSYNKERNVMRIKGGVKAPLEKVLTYILEPPYGVRNQGKVEASNRIIEKIGSGAVLFYHEGQGKVLCCCRIAPRDGVFIAGLKLLTTDTAIFAMKTVDHPSYPPKEDGYRVNAPLIGLFVQQEGDVTNVESFLAEMDLGGKFGKVGPGKALGQAVQQMVYLARDIPRQQDVAPPYRQLL</sequence>
<evidence type="ECO:0000256" key="2">
    <source>
        <dbReference type="ARBA" id="ARBA00023055"/>
    </source>
</evidence>
<proteinExistence type="predicted"/>
<dbReference type="PANTHER" id="PTHR46374">
    <property type="entry name" value="PROTEIN CBG07384"/>
    <property type="match status" value="1"/>
</dbReference>
<keyword evidence="3" id="KW-0446">Lipid-binding</keyword>
<evidence type="ECO:0000313" key="4">
    <source>
        <dbReference type="EMBL" id="KAJ8029070.1"/>
    </source>
</evidence>
<reference evidence="4" key="1">
    <citation type="submission" date="2021-10" db="EMBL/GenBank/DDBJ databases">
        <title>Tropical sea cucumber genome reveals ecological adaptation and Cuvierian tubules defense mechanism.</title>
        <authorList>
            <person name="Chen T."/>
        </authorList>
    </citation>
    <scope>NUCLEOTIDE SEQUENCE</scope>
    <source>
        <strain evidence="4">Nanhai2018</strain>
        <tissue evidence="4">Muscle</tissue>
    </source>
</reference>
<keyword evidence="1" id="KW-0813">Transport</keyword>
<dbReference type="AlphaFoldDB" id="A0A9Q1H1E9"/>
<dbReference type="EMBL" id="JAIZAY010000014">
    <property type="protein sequence ID" value="KAJ8029070.1"/>
    <property type="molecule type" value="Genomic_DNA"/>
</dbReference>
<keyword evidence="5" id="KW-1185">Reference proteome</keyword>
<dbReference type="GO" id="GO:0008289">
    <property type="term" value="F:lipid binding"/>
    <property type="evidence" value="ECO:0007669"/>
    <property type="project" value="UniProtKB-KW"/>
</dbReference>
<dbReference type="OrthoDB" id="10417353at2759"/>
<evidence type="ECO:0000256" key="3">
    <source>
        <dbReference type="ARBA" id="ARBA00023121"/>
    </source>
</evidence>
<dbReference type="GO" id="GO:0006869">
    <property type="term" value="P:lipid transport"/>
    <property type="evidence" value="ECO:0007669"/>
    <property type="project" value="UniProtKB-KW"/>
</dbReference>
<dbReference type="InterPro" id="IPR023393">
    <property type="entry name" value="START-like_dom_sf"/>
</dbReference>
<dbReference type="Proteomes" id="UP001152320">
    <property type="component" value="Chromosome 14"/>
</dbReference>
<organism evidence="4 5">
    <name type="scientific">Holothuria leucospilota</name>
    <name type="common">Black long sea cucumber</name>
    <name type="synonym">Mertensiothuria leucospilota</name>
    <dbReference type="NCBI Taxonomy" id="206669"/>
    <lineage>
        <taxon>Eukaryota</taxon>
        <taxon>Metazoa</taxon>
        <taxon>Echinodermata</taxon>
        <taxon>Eleutherozoa</taxon>
        <taxon>Echinozoa</taxon>
        <taxon>Holothuroidea</taxon>
        <taxon>Aspidochirotacea</taxon>
        <taxon>Aspidochirotida</taxon>
        <taxon>Holothuriidae</taxon>
        <taxon>Holothuria</taxon>
    </lineage>
</organism>
<evidence type="ECO:0000256" key="1">
    <source>
        <dbReference type="ARBA" id="ARBA00022448"/>
    </source>
</evidence>
<keyword evidence="2" id="KW-0445">Lipid transport</keyword>
<comment type="caution">
    <text evidence="4">The sequence shown here is derived from an EMBL/GenBank/DDBJ whole genome shotgun (WGS) entry which is preliminary data.</text>
</comment>
<protein>
    <submittedName>
        <fullName evidence="4">Uncharacterized protein</fullName>
    </submittedName>
</protein>
<evidence type="ECO:0000313" key="5">
    <source>
        <dbReference type="Proteomes" id="UP001152320"/>
    </source>
</evidence>
<dbReference type="Gene3D" id="3.30.530.20">
    <property type="match status" value="1"/>
</dbReference>
<dbReference type="PANTHER" id="PTHR46374:SF1">
    <property type="entry name" value="START DOMAIN-CONTAINING PROTEIN"/>
    <property type="match status" value="1"/>
</dbReference>
<accession>A0A9Q1H1E9</accession>
<dbReference type="SUPFAM" id="SSF55961">
    <property type="entry name" value="Bet v1-like"/>
    <property type="match status" value="1"/>
</dbReference>
<gene>
    <name evidence="4" type="ORF">HOLleu_28378</name>
</gene>
<name>A0A9Q1H1E9_HOLLE</name>